<sequence length="192" mass="21890">MLLQRNVFLRTGRLFSTTACRLNTSKPSSTQPYLHFHPLPKDATRPFAVSFLSSQDLPSNSTITDYSNLIIGWSPETIDMKTFVENPGYINFMTNVLKHNIHKVNDSTLKSLAEWQKEGWLHIADERNPPPWGRIPYPEDIIGTVLVNNGVIQPETYQEMPTHRLVTSNGIFQLSEPLRQCIIDASKKLVKQ</sequence>
<reference evidence="1" key="1">
    <citation type="submission" date="2013-08" db="EMBL/GenBank/DDBJ databases">
        <title>Gene expansion shapes genome architecture in the human pathogen Lichtheimia corymbifera: an evolutionary genomics analysis in the ancient terrestrial Mucorales (Mucoromycotina).</title>
        <authorList>
            <person name="Schwartze V.U."/>
            <person name="Winter S."/>
            <person name="Shelest E."/>
            <person name="Marcet-Houben M."/>
            <person name="Horn F."/>
            <person name="Wehner S."/>
            <person name="Hoffmann K."/>
            <person name="Riege K."/>
            <person name="Sammeth M."/>
            <person name="Nowrousian M."/>
            <person name="Valiante V."/>
            <person name="Linde J."/>
            <person name="Jacobsen I.D."/>
            <person name="Marz M."/>
            <person name="Brakhage A.A."/>
            <person name="Gabaldon T."/>
            <person name="Bocker S."/>
            <person name="Voigt K."/>
        </authorList>
    </citation>
    <scope>NUCLEOTIDE SEQUENCE [LARGE SCALE GENOMIC DNA]</scope>
    <source>
        <strain evidence="1">FSU 9682</strain>
    </source>
</reference>
<dbReference type="AlphaFoldDB" id="A0A068S1S6"/>
<evidence type="ECO:0000313" key="2">
    <source>
        <dbReference type="Proteomes" id="UP000027586"/>
    </source>
</evidence>
<dbReference type="Proteomes" id="UP000027586">
    <property type="component" value="Unassembled WGS sequence"/>
</dbReference>
<name>A0A068S1S6_9FUNG</name>
<dbReference type="PANTHER" id="PTHR37331:SF1">
    <property type="entry name" value="YALI0F11671P"/>
    <property type="match status" value="1"/>
</dbReference>
<dbReference type="PANTHER" id="PTHR37331">
    <property type="entry name" value="YALI0F11671P"/>
    <property type="match status" value="1"/>
</dbReference>
<organism evidence="1 2">
    <name type="scientific">Lichtheimia corymbifera JMRC:FSU:9682</name>
    <dbReference type="NCBI Taxonomy" id="1263082"/>
    <lineage>
        <taxon>Eukaryota</taxon>
        <taxon>Fungi</taxon>
        <taxon>Fungi incertae sedis</taxon>
        <taxon>Mucoromycota</taxon>
        <taxon>Mucoromycotina</taxon>
        <taxon>Mucoromycetes</taxon>
        <taxon>Mucorales</taxon>
        <taxon>Lichtheimiaceae</taxon>
        <taxon>Lichtheimia</taxon>
    </lineage>
</organism>
<dbReference type="EMBL" id="CBTN010000036">
    <property type="protein sequence ID" value="CDH56338.1"/>
    <property type="molecule type" value="Genomic_DNA"/>
</dbReference>
<comment type="caution">
    <text evidence="1">The sequence shown here is derived from an EMBL/GenBank/DDBJ whole genome shotgun (WGS) entry which is preliminary data.</text>
</comment>
<keyword evidence="2" id="KW-1185">Reference proteome</keyword>
<evidence type="ECO:0000313" key="1">
    <source>
        <dbReference type="EMBL" id="CDH56338.1"/>
    </source>
</evidence>
<protein>
    <submittedName>
        <fullName evidence="1">Uncharacterized protein</fullName>
    </submittedName>
</protein>
<dbReference type="VEuPathDB" id="FungiDB:LCOR_07398.1"/>
<dbReference type="OrthoDB" id="5397701at2759"/>
<gene>
    <name evidence="1" type="ORF">LCOR_07398.1</name>
</gene>
<dbReference type="STRING" id="1263082.A0A068S1S6"/>
<accession>A0A068S1S6</accession>
<proteinExistence type="predicted"/>